<organism evidence="1 2">
    <name type="scientific">Portunus trituberculatus</name>
    <name type="common">Swimming crab</name>
    <name type="synonym">Neptunus trituberculatus</name>
    <dbReference type="NCBI Taxonomy" id="210409"/>
    <lineage>
        <taxon>Eukaryota</taxon>
        <taxon>Metazoa</taxon>
        <taxon>Ecdysozoa</taxon>
        <taxon>Arthropoda</taxon>
        <taxon>Crustacea</taxon>
        <taxon>Multicrustacea</taxon>
        <taxon>Malacostraca</taxon>
        <taxon>Eumalacostraca</taxon>
        <taxon>Eucarida</taxon>
        <taxon>Decapoda</taxon>
        <taxon>Pleocyemata</taxon>
        <taxon>Brachyura</taxon>
        <taxon>Eubrachyura</taxon>
        <taxon>Portunoidea</taxon>
        <taxon>Portunidae</taxon>
        <taxon>Portuninae</taxon>
        <taxon>Portunus</taxon>
    </lineage>
</organism>
<dbReference type="AlphaFoldDB" id="A0A5B7CT28"/>
<evidence type="ECO:0000313" key="2">
    <source>
        <dbReference type="Proteomes" id="UP000324222"/>
    </source>
</evidence>
<keyword evidence="2" id="KW-1185">Reference proteome</keyword>
<comment type="caution">
    <text evidence="1">The sequence shown here is derived from an EMBL/GenBank/DDBJ whole genome shotgun (WGS) entry which is preliminary data.</text>
</comment>
<accession>A0A5B7CT28</accession>
<sequence>MTPGDELTRDELGSVRCLAYHASLSGSVRHEARYSRVLFLPQEGQAGRAGLGRAGLGLPGCSEVSRRGEVRVYCGQGASPWRGGNVG</sequence>
<dbReference type="Proteomes" id="UP000324222">
    <property type="component" value="Unassembled WGS sequence"/>
</dbReference>
<gene>
    <name evidence="1" type="ORF">E2C01_004469</name>
</gene>
<evidence type="ECO:0000313" key="1">
    <source>
        <dbReference type="EMBL" id="MPC11794.1"/>
    </source>
</evidence>
<dbReference type="EMBL" id="VSRR010000182">
    <property type="protein sequence ID" value="MPC11794.1"/>
    <property type="molecule type" value="Genomic_DNA"/>
</dbReference>
<name>A0A5B7CT28_PORTR</name>
<reference evidence="1 2" key="1">
    <citation type="submission" date="2019-05" db="EMBL/GenBank/DDBJ databases">
        <title>Another draft genome of Portunus trituberculatus and its Hox gene families provides insights of decapod evolution.</title>
        <authorList>
            <person name="Jeong J.-H."/>
            <person name="Song I."/>
            <person name="Kim S."/>
            <person name="Choi T."/>
            <person name="Kim D."/>
            <person name="Ryu S."/>
            <person name="Kim W."/>
        </authorList>
    </citation>
    <scope>NUCLEOTIDE SEQUENCE [LARGE SCALE GENOMIC DNA]</scope>
    <source>
        <tissue evidence="1">Muscle</tissue>
    </source>
</reference>
<proteinExistence type="predicted"/>
<protein>
    <submittedName>
        <fullName evidence="1">Uncharacterized protein</fullName>
    </submittedName>
</protein>